<comment type="caution">
    <text evidence="4">The sequence shown here is derived from an EMBL/GenBank/DDBJ whole genome shotgun (WGS) entry which is preliminary data.</text>
</comment>
<feature type="compositionally biased region" description="Gly residues" evidence="1">
    <location>
        <begin position="945"/>
        <end position="956"/>
    </location>
</feature>
<proteinExistence type="predicted"/>
<feature type="region of interest" description="Disordered" evidence="1">
    <location>
        <begin position="930"/>
        <end position="965"/>
    </location>
</feature>
<keyword evidence="5" id="KW-1185">Reference proteome</keyword>
<dbReference type="Proteomes" id="UP001560573">
    <property type="component" value="Unassembled WGS sequence"/>
</dbReference>
<feature type="region of interest" description="Disordered" evidence="1">
    <location>
        <begin position="357"/>
        <end position="382"/>
    </location>
</feature>
<gene>
    <name evidence="4" type="ORF">QTN47_24655</name>
</gene>
<reference evidence="4 5" key="1">
    <citation type="submission" date="2023-07" db="EMBL/GenBank/DDBJ databases">
        <authorList>
            <person name="Lian W.-H."/>
        </authorList>
    </citation>
    <scope>NUCLEOTIDE SEQUENCE [LARGE SCALE GENOMIC DNA]</scope>
    <source>
        <strain evidence="4 5">SYSU DXS3180</strain>
    </source>
</reference>
<dbReference type="RefSeq" id="WP_369332137.1">
    <property type="nucleotide sequence ID" value="NZ_JAULBC010000010.1"/>
</dbReference>
<dbReference type="Gene3D" id="2.60.40.1120">
    <property type="entry name" value="Carboxypeptidase-like, regulatory domain"/>
    <property type="match status" value="1"/>
</dbReference>
<evidence type="ECO:0000313" key="4">
    <source>
        <dbReference type="EMBL" id="MEX6690721.1"/>
    </source>
</evidence>
<feature type="signal peptide" evidence="2">
    <location>
        <begin position="1"/>
        <end position="21"/>
    </location>
</feature>
<keyword evidence="2" id="KW-0732">Signal</keyword>
<dbReference type="Pfam" id="PF13715">
    <property type="entry name" value="CarbopepD_reg_2"/>
    <property type="match status" value="1"/>
</dbReference>
<feature type="chain" id="PRO_5045886653" evidence="2">
    <location>
        <begin position="22"/>
        <end position="965"/>
    </location>
</feature>
<name>A0ABV3ZNL8_9BACT</name>
<dbReference type="EMBL" id="JAULBC010000010">
    <property type="protein sequence ID" value="MEX6690721.1"/>
    <property type="molecule type" value="Genomic_DNA"/>
</dbReference>
<dbReference type="InterPro" id="IPR013784">
    <property type="entry name" value="Carb-bd-like_fold"/>
</dbReference>
<feature type="domain" description="Outer membrane protein beta-barrel" evidence="3">
    <location>
        <begin position="456"/>
        <end position="754"/>
    </location>
</feature>
<protein>
    <submittedName>
        <fullName evidence="4">Outer membrane beta-barrel family protein</fullName>
    </submittedName>
</protein>
<dbReference type="InterPro" id="IPR041700">
    <property type="entry name" value="OMP_b-brl_3"/>
</dbReference>
<dbReference type="Pfam" id="PF14905">
    <property type="entry name" value="OMP_b-brl_3"/>
    <property type="match status" value="1"/>
</dbReference>
<accession>A0ABV3ZNL8</accession>
<evidence type="ECO:0000313" key="5">
    <source>
        <dbReference type="Proteomes" id="UP001560573"/>
    </source>
</evidence>
<feature type="region of interest" description="Disordered" evidence="1">
    <location>
        <begin position="287"/>
        <end position="320"/>
    </location>
</feature>
<evidence type="ECO:0000256" key="1">
    <source>
        <dbReference type="SAM" id="MobiDB-lite"/>
    </source>
</evidence>
<sequence>MKKSSSLLLLLLFSSFIHVMAQSGSIKGVLKDTTVKQSLKGATVSVLEKTDSSVVIYGLAEDNGIFLLKNIPAGPHILSVSFQGYETHYKQVNIVADSTVSAGTIYLQMAANNLGNVTVEAPPIVVKKDTVEFNASMFKTKPNANAEDLLKKLPGVDVGTDGTVKAQGEQVQRILVDGKRFFGDDPKMATKNLPPDVIDKIQVFDDLSDQSKFTGFDDGNRVKTINITTKKNMRKGYFGRAIAGVGNKGLYDEALNLSRFHGDQQITIIGQANNTNNQNFTTQDILGASGGGGRGYGGGGNSGGGGRGGGGGIQPTTNNNGITKTFAGGINYRDAWGKNTDFSGSYFYNNMQVQKDQNSATENLYPGKPSQFEDKDQASNNRNINNRLNLNLETNFDSSNSMIIRPNVSWQQSDNSAQSVSNKVMSDKTTPINSSVANSNSSRNGYNGSADVLFRHKFKKKARTVSFDLNFGGSSNDGSGSNYSLNKFFLPTGDSINTINQQYVGKSNSQGFSSTVSYTEPVTRNSLLELNYNYSYNKNTSDKTTYDYNPDEQKYSIIDSLLTNAYENTYHSNRLTLNYRIQSQKMNLSFGSGVQFGDLTSINRTKNLDLTQHYTNIYPTANFNYRFSKTSNLRFNYSGRTAQPNVQQLQPVIDNSDPMNIQVGNPLLKQSFTNSFRLLYTSFDNVKFRNMFASVNASFIGNAIVNATITDLKTGVDTLIPVNMNGSYNLSAFFNYGFQLKNPKSNLNFTTNFSDSRSVGLVRTLDSVGVALNKQNITTNYTIGESIKWTTNLKDNFDMNFVTTPTYNIAKYSIQPSQNANYFSLILGVEPTYYTKSGWVLSSNFNYTYYGGRATGYNTSVPLWNASVAKQLFKKKQGEIKFTVFDLLNQNVSVTRNITDNYVQDVHTKVLTRYALLTFTYNLRSFSGAAPQQRNRMGPPFMRDGGPGGRPPGGGMMMPPPPPGQ</sequence>
<evidence type="ECO:0000256" key="2">
    <source>
        <dbReference type="SAM" id="SignalP"/>
    </source>
</evidence>
<feature type="compositionally biased region" description="Gly residues" evidence="1">
    <location>
        <begin position="288"/>
        <end position="313"/>
    </location>
</feature>
<organism evidence="4 5">
    <name type="scientific">Danxiaibacter flavus</name>
    <dbReference type="NCBI Taxonomy" id="3049108"/>
    <lineage>
        <taxon>Bacteria</taxon>
        <taxon>Pseudomonadati</taxon>
        <taxon>Bacteroidota</taxon>
        <taxon>Chitinophagia</taxon>
        <taxon>Chitinophagales</taxon>
        <taxon>Chitinophagaceae</taxon>
        <taxon>Danxiaibacter</taxon>
    </lineage>
</organism>
<dbReference type="SUPFAM" id="SSF56935">
    <property type="entry name" value="Porins"/>
    <property type="match status" value="1"/>
</dbReference>
<dbReference type="SUPFAM" id="SSF49452">
    <property type="entry name" value="Starch-binding domain-like"/>
    <property type="match status" value="1"/>
</dbReference>
<evidence type="ECO:0000259" key="3">
    <source>
        <dbReference type="Pfam" id="PF14905"/>
    </source>
</evidence>